<organism evidence="2 3">
    <name type="scientific">Hermanssonia centrifuga</name>
    <dbReference type="NCBI Taxonomy" id="98765"/>
    <lineage>
        <taxon>Eukaryota</taxon>
        <taxon>Fungi</taxon>
        <taxon>Dikarya</taxon>
        <taxon>Basidiomycota</taxon>
        <taxon>Agaricomycotina</taxon>
        <taxon>Agaricomycetes</taxon>
        <taxon>Polyporales</taxon>
        <taxon>Meruliaceae</taxon>
        <taxon>Hermanssonia</taxon>
    </lineage>
</organism>
<proteinExistence type="predicted"/>
<comment type="caution">
    <text evidence="2">The sequence shown here is derived from an EMBL/GenBank/DDBJ whole genome shotgun (WGS) entry which is preliminary data.</text>
</comment>
<keyword evidence="3" id="KW-1185">Reference proteome</keyword>
<dbReference type="Proteomes" id="UP000309038">
    <property type="component" value="Unassembled WGS sequence"/>
</dbReference>
<evidence type="ECO:0000313" key="2">
    <source>
        <dbReference type="EMBL" id="THG93462.1"/>
    </source>
</evidence>
<accession>A0A4V3X9A8</accession>
<dbReference type="AlphaFoldDB" id="A0A4V3X9A8"/>
<sequence>MEYTRSTINITKGMWKSIMAKAQVYAKAAKCHDEEPNNTGCTSGQDARALLVKASHDDDDDDDDADANDEDGGIGEDGDEESMD</sequence>
<feature type="compositionally biased region" description="Acidic residues" evidence="1">
    <location>
        <begin position="57"/>
        <end position="84"/>
    </location>
</feature>
<name>A0A4V3X9A8_9APHY</name>
<gene>
    <name evidence="2" type="ORF">EW026_g7781</name>
</gene>
<feature type="region of interest" description="Disordered" evidence="1">
    <location>
        <begin position="50"/>
        <end position="84"/>
    </location>
</feature>
<dbReference type="EMBL" id="SGPJ01000655">
    <property type="protein sequence ID" value="THG93462.1"/>
    <property type="molecule type" value="Genomic_DNA"/>
</dbReference>
<evidence type="ECO:0000313" key="3">
    <source>
        <dbReference type="Proteomes" id="UP000309038"/>
    </source>
</evidence>
<evidence type="ECO:0000256" key="1">
    <source>
        <dbReference type="SAM" id="MobiDB-lite"/>
    </source>
</evidence>
<protein>
    <submittedName>
        <fullName evidence="2">Uncharacterized protein</fullName>
    </submittedName>
</protein>
<reference evidence="2 3" key="1">
    <citation type="submission" date="2019-02" db="EMBL/GenBank/DDBJ databases">
        <title>Genome sequencing of the rare red list fungi Phlebia centrifuga.</title>
        <authorList>
            <person name="Buettner E."/>
            <person name="Kellner H."/>
        </authorList>
    </citation>
    <scope>NUCLEOTIDE SEQUENCE [LARGE SCALE GENOMIC DNA]</scope>
    <source>
        <strain evidence="2 3">DSM 108282</strain>
    </source>
</reference>